<reference evidence="2" key="2">
    <citation type="submission" date="2016-11" db="EMBL/GenBank/DDBJ databases">
        <authorList>
            <person name="Jaros S."/>
            <person name="Januszkiewicz K."/>
            <person name="Wedrychowicz H."/>
        </authorList>
    </citation>
    <scope>NUCLEOTIDE SEQUENCE [LARGE SCALE GENOMIC DNA]</scope>
    <source>
        <strain evidence="2">DSM 19729</strain>
    </source>
</reference>
<dbReference type="EMBL" id="PVUB01000011">
    <property type="protein sequence ID" value="PRZ20690.1"/>
    <property type="molecule type" value="Genomic_DNA"/>
</dbReference>
<organism evidence="2 3">
    <name type="scientific">Flavobacterium granuli</name>
    <dbReference type="NCBI Taxonomy" id="280093"/>
    <lineage>
        <taxon>Bacteria</taxon>
        <taxon>Pseudomonadati</taxon>
        <taxon>Bacteroidota</taxon>
        <taxon>Flavobacteriia</taxon>
        <taxon>Flavobacteriales</taxon>
        <taxon>Flavobacteriaceae</taxon>
        <taxon>Flavobacterium</taxon>
    </lineage>
</organism>
<reference evidence="3" key="1">
    <citation type="submission" date="2016-11" db="EMBL/GenBank/DDBJ databases">
        <authorList>
            <person name="Varghese N."/>
            <person name="Submissions S."/>
        </authorList>
    </citation>
    <scope>NUCLEOTIDE SEQUENCE [LARGE SCALE GENOMIC DNA]</scope>
    <source>
        <strain evidence="3">DSM 19729</strain>
    </source>
</reference>
<dbReference type="RefSeq" id="WP_072945616.1">
    <property type="nucleotide sequence ID" value="NZ_FQWO01000013.1"/>
</dbReference>
<dbReference type="Proteomes" id="UP000184384">
    <property type="component" value="Unassembled WGS sequence"/>
</dbReference>
<dbReference type="AlphaFoldDB" id="A0A1M5T4F9"/>
<evidence type="ECO:0000313" key="1">
    <source>
        <dbReference type="EMBL" id="PRZ20690.1"/>
    </source>
</evidence>
<keyword evidence="4" id="KW-1185">Reference proteome</keyword>
<name>A0A1M5T4F9_9FLAO</name>
<dbReference type="OrthoDB" id="1442510at2"/>
<dbReference type="STRING" id="280093.SAMN05443373_11366"/>
<sequence length="127" mass="14716">MKKRIKISNFKIIALSLFALFLLIAPCSVRNYLETQLKIENTQTLNRNKATAIQSNECDVDDNLLQKSTIEIHKKDVKNECTPIIARTNPTILSFEIEKDNSFIALRKNITNTLPFYILYKRLKVMI</sequence>
<proteinExistence type="predicted"/>
<protein>
    <submittedName>
        <fullName evidence="2">Uncharacterized protein</fullName>
    </submittedName>
</protein>
<reference evidence="1 4" key="3">
    <citation type="submission" date="2018-03" db="EMBL/GenBank/DDBJ databases">
        <title>Genomic Encyclopedia of Archaeal and Bacterial Type Strains, Phase II (KMG-II): from individual species to whole genera.</title>
        <authorList>
            <person name="Goeker M."/>
        </authorList>
    </citation>
    <scope>NUCLEOTIDE SEQUENCE [LARGE SCALE GENOMIC DNA]</scope>
    <source>
        <strain evidence="1 4">DSM 17797</strain>
    </source>
</reference>
<evidence type="ECO:0000313" key="3">
    <source>
        <dbReference type="Proteomes" id="UP000184384"/>
    </source>
</evidence>
<dbReference type="EMBL" id="FQWO01000013">
    <property type="protein sequence ID" value="SHH45586.1"/>
    <property type="molecule type" value="Genomic_DNA"/>
</dbReference>
<evidence type="ECO:0000313" key="4">
    <source>
        <dbReference type="Proteomes" id="UP000237771"/>
    </source>
</evidence>
<gene>
    <name evidence="1" type="ORF">BC624_11166</name>
    <name evidence="2" type="ORF">SAMN05443373_11366</name>
</gene>
<evidence type="ECO:0000313" key="2">
    <source>
        <dbReference type="EMBL" id="SHH45586.1"/>
    </source>
</evidence>
<dbReference type="Proteomes" id="UP000237771">
    <property type="component" value="Unassembled WGS sequence"/>
</dbReference>
<accession>A0A1M5T4F9</accession>